<keyword evidence="7" id="KW-0479">Metal-binding</keyword>
<keyword evidence="9 12" id="KW-1133">Transmembrane helix</keyword>
<dbReference type="InterPro" id="IPR016174">
    <property type="entry name" value="Di-haem_cyt_TM"/>
</dbReference>
<feature type="domain" description="Cytochrome b561 bacterial/Ni-hydrogenase" evidence="13">
    <location>
        <begin position="11"/>
        <end position="205"/>
    </location>
</feature>
<evidence type="ECO:0000313" key="15">
    <source>
        <dbReference type="Proteomes" id="UP000029920"/>
    </source>
</evidence>
<dbReference type="GO" id="GO:0005886">
    <property type="term" value="C:plasma membrane"/>
    <property type="evidence" value="ECO:0007669"/>
    <property type="project" value="UniProtKB-SubCell"/>
</dbReference>
<keyword evidence="15" id="KW-1185">Reference proteome</keyword>
<feature type="transmembrane region" description="Helical" evidence="12">
    <location>
        <begin position="20"/>
        <end position="41"/>
    </location>
</feature>
<dbReference type="InterPro" id="IPR000516">
    <property type="entry name" value="Ni-dep_Hydgase_cyt-B"/>
</dbReference>
<accession>A0A4U8UFM0</accession>
<feature type="transmembrane region" description="Helical" evidence="12">
    <location>
        <begin position="61"/>
        <end position="81"/>
    </location>
</feature>
<evidence type="ECO:0000256" key="8">
    <source>
        <dbReference type="ARBA" id="ARBA00022982"/>
    </source>
</evidence>
<keyword evidence="10" id="KW-0408">Iron</keyword>
<evidence type="ECO:0000256" key="6">
    <source>
        <dbReference type="ARBA" id="ARBA00022692"/>
    </source>
</evidence>
<dbReference type="InterPro" id="IPR011577">
    <property type="entry name" value="Cyt_b561_bac/Ni-Hgenase"/>
</dbReference>
<keyword evidence="8" id="KW-0249">Electron transport</keyword>
<comment type="similarity">
    <text evidence="2">Belongs to the HupC/HyaC/HydC family.</text>
</comment>
<dbReference type="InterPro" id="IPR051542">
    <property type="entry name" value="Hydrogenase_cytochrome"/>
</dbReference>
<evidence type="ECO:0000256" key="9">
    <source>
        <dbReference type="ARBA" id="ARBA00022989"/>
    </source>
</evidence>
<dbReference type="PANTHER" id="PTHR30485:SF0">
    <property type="entry name" value="NI_FE-HYDROGENASE 1 B-TYPE CYTOCHROME SUBUNIT-RELATED"/>
    <property type="match status" value="1"/>
</dbReference>
<evidence type="ECO:0000313" key="14">
    <source>
        <dbReference type="EMBL" id="TLE16823.1"/>
    </source>
</evidence>
<evidence type="ECO:0000256" key="3">
    <source>
        <dbReference type="ARBA" id="ARBA00022448"/>
    </source>
</evidence>
<evidence type="ECO:0000256" key="7">
    <source>
        <dbReference type="ARBA" id="ARBA00022723"/>
    </source>
</evidence>
<feature type="transmembrane region" description="Helical" evidence="12">
    <location>
        <begin position="127"/>
        <end position="149"/>
    </location>
</feature>
<dbReference type="Pfam" id="PF01292">
    <property type="entry name" value="Ni_hydr_CYTB"/>
    <property type="match status" value="1"/>
</dbReference>
<evidence type="ECO:0000256" key="5">
    <source>
        <dbReference type="ARBA" id="ARBA00022617"/>
    </source>
</evidence>
<feature type="transmembrane region" description="Helical" evidence="12">
    <location>
        <begin position="93"/>
        <end position="115"/>
    </location>
</feature>
<keyword evidence="4" id="KW-1003">Cell membrane</keyword>
<evidence type="ECO:0000256" key="12">
    <source>
        <dbReference type="SAM" id="Phobius"/>
    </source>
</evidence>
<name>A0A4U8UFM0_9HELI</name>
<protein>
    <submittedName>
        <fullName evidence="14">Ni/Fe-hydrogenase, b-type cytochrome subunit</fullName>
    </submittedName>
</protein>
<gene>
    <name evidence="14" type="primary">cybH</name>
    <name evidence="14" type="ORF">LS72_001695</name>
</gene>
<dbReference type="GO" id="GO:0022904">
    <property type="term" value="P:respiratory electron transport chain"/>
    <property type="evidence" value="ECO:0007669"/>
    <property type="project" value="InterPro"/>
</dbReference>
<keyword evidence="5" id="KW-0349">Heme</keyword>
<dbReference type="GO" id="GO:0009055">
    <property type="term" value="F:electron transfer activity"/>
    <property type="evidence" value="ECO:0007669"/>
    <property type="project" value="InterPro"/>
</dbReference>
<dbReference type="RefSeq" id="WP_138154921.1">
    <property type="nucleotide sequence ID" value="NZ_JRPC02000003.1"/>
</dbReference>
<dbReference type="EMBL" id="JRPC02000003">
    <property type="protein sequence ID" value="TLE16823.1"/>
    <property type="molecule type" value="Genomic_DNA"/>
</dbReference>
<dbReference type="NCBIfam" id="TIGR02125">
    <property type="entry name" value="CytB-hydogenase"/>
    <property type="match status" value="1"/>
</dbReference>
<evidence type="ECO:0000256" key="10">
    <source>
        <dbReference type="ARBA" id="ARBA00023004"/>
    </source>
</evidence>
<reference evidence="14 15" key="1">
    <citation type="journal article" date="2014" name="Genome Announc.">
        <title>Draft genome sequences of eight enterohepatic helicobacter species isolated from both laboratory and wild rodents.</title>
        <authorList>
            <person name="Sheh A."/>
            <person name="Shen Z."/>
            <person name="Fox J.G."/>
        </authorList>
    </citation>
    <scope>NUCLEOTIDE SEQUENCE [LARGE SCALE GENOMIC DNA]</scope>
    <source>
        <strain evidence="14 15">MIT-03-7007</strain>
    </source>
</reference>
<keyword evidence="3" id="KW-0813">Transport</keyword>
<dbReference type="GO" id="GO:0020037">
    <property type="term" value="F:heme binding"/>
    <property type="evidence" value="ECO:0007669"/>
    <property type="project" value="TreeGrafter"/>
</dbReference>
<sequence>METKYRSIYEFSRLTRIFHWIRAFSIFALIATGFYIAYPFLAPNNFTGEPVGFLYALMRSWHLIFGFLLIAVSIFRIYIFLFSKECHIERRSFLDLINPIVWVKIIGNYLFIAAHPHIKGAYNPIQLVTYIGVMFLIFAISLTGLILYAHVFHEGLGGFLSFLRPLEVFFGGIANVRGIHHILTWAFIIFLPIHIYMAVWNATRYPGAGVDTIVSGYKFEKDGQH</sequence>
<dbReference type="Proteomes" id="UP000029920">
    <property type="component" value="Unassembled WGS sequence"/>
</dbReference>
<evidence type="ECO:0000256" key="1">
    <source>
        <dbReference type="ARBA" id="ARBA00004651"/>
    </source>
</evidence>
<organism evidence="14 15">
    <name type="scientific">Helicobacter apodemus</name>
    <dbReference type="NCBI Taxonomy" id="135569"/>
    <lineage>
        <taxon>Bacteria</taxon>
        <taxon>Pseudomonadati</taxon>
        <taxon>Campylobacterota</taxon>
        <taxon>Epsilonproteobacteria</taxon>
        <taxon>Campylobacterales</taxon>
        <taxon>Helicobacteraceae</taxon>
        <taxon>Helicobacter</taxon>
    </lineage>
</organism>
<dbReference type="AlphaFoldDB" id="A0A4U8UFM0"/>
<comment type="subcellular location">
    <subcellularLocation>
        <location evidence="1">Cell membrane</location>
        <topology evidence="1">Multi-pass membrane protein</topology>
    </subcellularLocation>
</comment>
<evidence type="ECO:0000256" key="11">
    <source>
        <dbReference type="ARBA" id="ARBA00023136"/>
    </source>
</evidence>
<keyword evidence="11 12" id="KW-0472">Membrane</keyword>
<evidence type="ECO:0000256" key="4">
    <source>
        <dbReference type="ARBA" id="ARBA00022475"/>
    </source>
</evidence>
<proteinExistence type="inferred from homology"/>
<dbReference type="GO" id="GO:0005506">
    <property type="term" value="F:iron ion binding"/>
    <property type="evidence" value="ECO:0007669"/>
    <property type="project" value="InterPro"/>
</dbReference>
<dbReference type="PRINTS" id="PR00161">
    <property type="entry name" value="NIHGNASECYTB"/>
</dbReference>
<keyword evidence="6 12" id="KW-0812">Transmembrane</keyword>
<evidence type="ECO:0000256" key="2">
    <source>
        <dbReference type="ARBA" id="ARBA00008622"/>
    </source>
</evidence>
<feature type="transmembrane region" description="Helical" evidence="12">
    <location>
        <begin position="182"/>
        <end position="199"/>
    </location>
</feature>
<dbReference type="PANTHER" id="PTHR30485">
    <property type="entry name" value="NI/FE-HYDROGENASE 1 B-TYPE CYTOCHROME SUBUNIT"/>
    <property type="match status" value="1"/>
</dbReference>
<evidence type="ECO:0000259" key="13">
    <source>
        <dbReference type="Pfam" id="PF01292"/>
    </source>
</evidence>
<dbReference type="Gene3D" id="1.20.950.20">
    <property type="entry name" value="Transmembrane di-heme cytochromes, Chain C"/>
    <property type="match status" value="1"/>
</dbReference>
<dbReference type="SUPFAM" id="SSF81342">
    <property type="entry name" value="Transmembrane di-heme cytochromes"/>
    <property type="match status" value="1"/>
</dbReference>
<comment type="caution">
    <text evidence="14">The sequence shown here is derived from an EMBL/GenBank/DDBJ whole genome shotgun (WGS) entry which is preliminary data.</text>
</comment>